<dbReference type="InterPro" id="IPR011659">
    <property type="entry name" value="WD40"/>
</dbReference>
<dbReference type="SUPFAM" id="SSF48452">
    <property type="entry name" value="TPR-like"/>
    <property type="match status" value="1"/>
</dbReference>
<dbReference type="Pfam" id="PF07676">
    <property type="entry name" value="PD40"/>
    <property type="match status" value="3"/>
</dbReference>
<evidence type="ECO:0000256" key="3">
    <source>
        <dbReference type="ARBA" id="ARBA00023237"/>
    </source>
</evidence>
<dbReference type="InterPro" id="IPR011042">
    <property type="entry name" value="6-blade_b-propeller_TolB-like"/>
</dbReference>
<dbReference type="AlphaFoldDB" id="A0A1I3L628"/>
<dbReference type="Gene3D" id="2.120.10.30">
    <property type="entry name" value="TolB, C-terminal domain"/>
    <property type="match status" value="1"/>
</dbReference>
<protein>
    <submittedName>
        <fullName evidence="7">Outer membrane protein OmpA</fullName>
    </submittedName>
</protein>
<dbReference type="Pfam" id="PF13620">
    <property type="entry name" value="CarboxypepD_reg"/>
    <property type="match status" value="1"/>
</dbReference>
<evidence type="ECO:0000256" key="4">
    <source>
        <dbReference type="PROSITE-ProRule" id="PRU00473"/>
    </source>
</evidence>
<accession>A0A1I3L628</accession>
<dbReference type="InterPro" id="IPR006665">
    <property type="entry name" value="OmpA-like"/>
</dbReference>
<dbReference type="Gene3D" id="2.60.40.1120">
    <property type="entry name" value="Carboxypeptidase-like, regulatory domain"/>
    <property type="match status" value="1"/>
</dbReference>
<feature type="domain" description="OmpA-like" evidence="6">
    <location>
        <begin position="540"/>
        <end position="661"/>
    </location>
</feature>
<dbReference type="InterPro" id="IPR011990">
    <property type="entry name" value="TPR-like_helical_dom_sf"/>
</dbReference>
<dbReference type="CDD" id="cd07185">
    <property type="entry name" value="OmpA_C-like"/>
    <property type="match status" value="1"/>
</dbReference>
<dbReference type="RefSeq" id="WP_090677579.1">
    <property type="nucleotide sequence ID" value="NZ_FORU01000001.1"/>
</dbReference>
<feature type="chain" id="PRO_5017208459" evidence="5">
    <location>
        <begin position="23"/>
        <end position="661"/>
    </location>
</feature>
<evidence type="ECO:0000259" key="6">
    <source>
        <dbReference type="PROSITE" id="PS51123"/>
    </source>
</evidence>
<dbReference type="InterPro" id="IPR006664">
    <property type="entry name" value="OMP_bac"/>
</dbReference>
<dbReference type="InterPro" id="IPR036737">
    <property type="entry name" value="OmpA-like_sf"/>
</dbReference>
<dbReference type="GO" id="GO:0009279">
    <property type="term" value="C:cell outer membrane"/>
    <property type="evidence" value="ECO:0007669"/>
    <property type="project" value="UniProtKB-SubCell"/>
</dbReference>
<dbReference type="Gene3D" id="3.30.1330.60">
    <property type="entry name" value="OmpA-like domain"/>
    <property type="match status" value="1"/>
</dbReference>
<dbReference type="Pfam" id="PF00691">
    <property type="entry name" value="OmpA"/>
    <property type="match status" value="1"/>
</dbReference>
<dbReference type="SUPFAM" id="SSF49464">
    <property type="entry name" value="Carboxypeptidase regulatory domain-like"/>
    <property type="match status" value="1"/>
</dbReference>
<evidence type="ECO:0000313" key="7">
    <source>
        <dbReference type="EMBL" id="SFI80232.1"/>
    </source>
</evidence>
<dbReference type="SUPFAM" id="SSF82171">
    <property type="entry name" value="DPP6 N-terminal domain-like"/>
    <property type="match status" value="1"/>
</dbReference>
<feature type="signal peptide" evidence="5">
    <location>
        <begin position="1"/>
        <end position="22"/>
    </location>
</feature>
<dbReference type="Gene3D" id="1.25.40.10">
    <property type="entry name" value="Tetratricopeptide repeat domain"/>
    <property type="match status" value="1"/>
</dbReference>
<keyword evidence="2 4" id="KW-0472">Membrane</keyword>
<keyword evidence="5" id="KW-0732">Signal</keyword>
<evidence type="ECO:0000256" key="5">
    <source>
        <dbReference type="SAM" id="SignalP"/>
    </source>
</evidence>
<evidence type="ECO:0000313" key="8">
    <source>
        <dbReference type="Proteomes" id="UP000243887"/>
    </source>
</evidence>
<dbReference type="Proteomes" id="UP000243887">
    <property type="component" value="Unassembled WGS sequence"/>
</dbReference>
<reference evidence="8" key="1">
    <citation type="submission" date="2016-10" db="EMBL/GenBank/DDBJ databases">
        <authorList>
            <person name="Varghese N."/>
            <person name="Submissions S."/>
        </authorList>
    </citation>
    <scope>NUCLEOTIDE SEQUENCE [LARGE SCALE GENOMIC DNA]</scope>
    <source>
        <strain evidence="8">DSM 26542</strain>
    </source>
</reference>
<dbReference type="InterPro" id="IPR008969">
    <property type="entry name" value="CarboxyPept-like_regulatory"/>
</dbReference>
<dbReference type="OrthoDB" id="9809364at2"/>
<comment type="subcellular location">
    <subcellularLocation>
        <location evidence="1">Cell outer membrane</location>
    </subcellularLocation>
</comment>
<keyword evidence="3" id="KW-0998">Cell outer membrane</keyword>
<dbReference type="SUPFAM" id="SSF103088">
    <property type="entry name" value="OmpA-like"/>
    <property type="match status" value="1"/>
</dbReference>
<sequence length="661" mass="74807">MKKNILKIGLLSLLFSSFGIHAQELQEKKGATKVERYAYIDAIKIYERVAKKGYESVEMYKNLGDSYYFNGKLVEANQWYEKMFGLFDNPDYITADVEKANLPSEYYYRYGQTLKAIGNYQKSDAVLKTFEEKELGDSRGRLVQAEKDYLAEIKANSGRYNINGLDINSAYSDYGSTMYNNQLIFTSARDTGNLAKKTHTWTGDSFTSLYAASLDEEGTPGKPKRFAREIKTKFNESTPVFSTDGQTMYFTRNNFNKGKRGKDAHKTTLLKIYRATLENQKWKNVEELPFNSEDYSTAHPALTMDGKWMYFASDRENGKGQSDLYKVAVNPDGSFGQPINLGDAINTEGRESFPFITKDNELYFSTDGRPGLGGLDIYATKINVDGSFTDVQNIGAPANSSLDDFAYYIDMKSRRGFLSSNRAEGIGNDDIYSFLETKRLSLECLQSIFGKVYDKQTQEPLALANLTLYDGNFKQIANVQTSADGRYEFKDLKCGSRYRINTGVLDYNTAEVTVDLPMQKGSTQVDFGLEKIRVEVKKGDDLFKVLKLNPIYFDFDKSNIRPDAAAELAKVVEVLRDYPEMKIDVRSHTDSRGNDAYNLSLSDRRAKSTIAWIVAQGIAKDRVDGKGYGETQLVNRCVNGIKCSEIEHQENRRSEFIVLDL</sequence>
<gene>
    <name evidence="7" type="ORF">SAMN04487893_101194</name>
</gene>
<keyword evidence="8" id="KW-1185">Reference proteome</keyword>
<organism evidence="7 8">
    <name type="scientific">Myroides guanonis</name>
    <dbReference type="NCBI Taxonomy" id="1150112"/>
    <lineage>
        <taxon>Bacteria</taxon>
        <taxon>Pseudomonadati</taxon>
        <taxon>Bacteroidota</taxon>
        <taxon>Flavobacteriia</taxon>
        <taxon>Flavobacteriales</taxon>
        <taxon>Flavobacteriaceae</taxon>
        <taxon>Myroides</taxon>
    </lineage>
</organism>
<dbReference type="STRING" id="1150112.SAMN04487893_101194"/>
<dbReference type="PROSITE" id="PS51123">
    <property type="entry name" value="OMPA_2"/>
    <property type="match status" value="1"/>
</dbReference>
<dbReference type="PRINTS" id="PR01021">
    <property type="entry name" value="OMPADOMAIN"/>
</dbReference>
<dbReference type="InterPro" id="IPR050330">
    <property type="entry name" value="Bact_OuterMem_StrucFunc"/>
</dbReference>
<dbReference type="PANTHER" id="PTHR30329">
    <property type="entry name" value="STATOR ELEMENT OF FLAGELLAR MOTOR COMPLEX"/>
    <property type="match status" value="1"/>
</dbReference>
<dbReference type="PANTHER" id="PTHR30329:SF21">
    <property type="entry name" value="LIPOPROTEIN YIAD-RELATED"/>
    <property type="match status" value="1"/>
</dbReference>
<dbReference type="EMBL" id="FORU01000001">
    <property type="protein sequence ID" value="SFI80232.1"/>
    <property type="molecule type" value="Genomic_DNA"/>
</dbReference>
<evidence type="ECO:0000256" key="1">
    <source>
        <dbReference type="ARBA" id="ARBA00004442"/>
    </source>
</evidence>
<evidence type="ECO:0000256" key="2">
    <source>
        <dbReference type="ARBA" id="ARBA00023136"/>
    </source>
</evidence>
<name>A0A1I3L628_9FLAO</name>
<proteinExistence type="predicted"/>